<gene>
    <name evidence="2" type="ORF">VW23_011530</name>
</gene>
<accession>A0A1E5XV39</accession>
<comment type="caution">
    <text evidence="2">The sequence shown here is derived from an EMBL/GenBank/DDBJ whole genome shotgun (WGS) entry which is preliminary data.</text>
</comment>
<organism evidence="2 3">
    <name type="scientific">Devosia insulae DS-56</name>
    <dbReference type="NCBI Taxonomy" id="1116389"/>
    <lineage>
        <taxon>Bacteria</taxon>
        <taxon>Pseudomonadati</taxon>
        <taxon>Pseudomonadota</taxon>
        <taxon>Alphaproteobacteria</taxon>
        <taxon>Hyphomicrobiales</taxon>
        <taxon>Devosiaceae</taxon>
        <taxon>Devosia</taxon>
    </lineage>
</organism>
<dbReference type="Proteomes" id="UP000095463">
    <property type="component" value="Unassembled WGS sequence"/>
</dbReference>
<reference evidence="2 3" key="1">
    <citation type="journal article" date="2015" name="Genome Announc.">
        <title>Genome Assemblies of Three Soil-Associated Devosia species: D. insulae, D. limi, and D. soli.</title>
        <authorList>
            <person name="Hassan Y.I."/>
            <person name="Lepp D."/>
            <person name="Zhou T."/>
        </authorList>
    </citation>
    <scope>NUCLEOTIDE SEQUENCE [LARGE SCALE GENOMIC DNA]</scope>
    <source>
        <strain evidence="2 3">DS-56</strain>
    </source>
</reference>
<dbReference type="RefSeq" id="WP_069908402.1">
    <property type="nucleotide sequence ID" value="NZ_LAJE02000072.1"/>
</dbReference>
<feature type="signal peptide" evidence="1">
    <location>
        <begin position="1"/>
        <end position="25"/>
    </location>
</feature>
<feature type="chain" id="PRO_5009190572" description="Porin" evidence="1">
    <location>
        <begin position="26"/>
        <end position="99"/>
    </location>
</feature>
<sequence length="99" mass="10400">MQKTIALALLAASIVAFPVATPSFAFDASKSTLCGPDAPEGYKRPGGYCQTITENKSLIETEEGCAPYVPASFFLGAAAKPILVVEYCYDSELPSFAAV</sequence>
<evidence type="ECO:0000256" key="1">
    <source>
        <dbReference type="SAM" id="SignalP"/>
    </source>
</evidence>
<evidence type="ECO:0000313" key="3">
    <source>
        <dbReference type="Proteomes" id="UP000095463"/>
    </source>
</evidence>
<evidence type="ECO:0000313" key="2">
    <source>
        <dbReference type="EMBL" id="OEO32446.1"/>
    </source>
</evidence>
<keyword evidence="1" id="KW-0732">Signal</keyword>
<name>A0A1E5XV39_9HYPH</name>
<proteinExistence type="predicted"/>
<dbReference type="AlphaFoldDB" id="A0A1E5XV39"/>
<evidence type="ECO:0008006" key="4">
    <source>
        <dbReference type="Google" id="ProtNLM"/>
    </source>
</evidence>
<dbReference type="EMBL" id="LAJE02000072">
    <property type="protein sequence ID" value="OEO32446.1"/>
    <property type="molecule type" value="Genomic_DNA"/>
</dbReference>
<keyword evidence="3" id="KW-1185">Reference proteome</keyword>
<protein>
    <recommendedName>
        <fullName evidence="4">Porin</fullName>
    </recommendedName>
</protein>